<comment type="caution">
    <text evidence="2">The sequence shown here is derived from an EMBL/GenBank/DDBJ whole genome shotgun (WGS) entry which is preliminary data.</text>
</comment>
<feature type="region of interest" description="Disordered" evidence="1">
    <location>
        <begin position="1"/>
        <end position="23"/>
    </location>
</feature>
<reference evidence="2" key="1">
    <citation type="journal article" date="2012" name="PLoS ONE">
        <title>Gene sets for utilization of primary and secondary nutrition supplies in the distal gut of endangered iberian lynx.</title>
        <authorList>
            <person name="Alcaide M."/>
            <person name="Messina E."/>
            <person name="Richter M."/>
            <person name="Bargiela R."/>
            <person name="Peplies J."/>
            <person name="Huws S.A."/>
            <person name="Newbold C.J."/>
            <person name="Golyshin P.N."/>
            <person name="Simon M.A."/>
            <person name="Lopez G."/>
            <person name="Yakimov M.M."/>
            <person name="Ferrer M."/>
        </authorList>
    </citation>
    <scope>NUCLEOTIDE SEQUENCE</scope>
</reference>
<proteinExistence type="predicted"/>
<evidence type="ECO:0000256" key="1">
    <source>
        <dbReference type="SAM" id="MobiDB-lite"/>
    </source>
</evidence>
<feature type="non-terminal residue" evidence="2">
    <location>
        <position position="1"/>
    </location>
</feature>
<accession>J9FRN9</accession>
<feature type="compositionally biased region" description="Polar residues" evidence="1">
    <location>
        <begin position="12"/>
        <end position="23"/>
    </location>
</feature>
<name>J9FRN9_9ZZZZ</name>
<dbReference type="EMBL" id="AMCI01009101">
    <property type="protein sequence ID" value="EJW90024.1"/>
    <property type="molecule type" value="Genomic_DNA"/>
</dbReference>
<organism evidence="2">
    <name type="scientific">gut metagenome</name>
    <dbReference type="NCBI Taxonomy" id="749906"/>
    <lineage>
        <taxon>unclassified sequences</taxon>
        <taxon>metagenomes</taxon>
        <taxon>organismal metagenomes</taxon>
    </lineage>
</organism>
<dbReference type="AlphaFoldDB" id="J9FRN9"/>
<sequence>AASAHPVEQDFGRSQASVGSFVA</sequence>
<gene>
    <name evidence="2" type="ORF">EVA_21869</name>
</gene>
<evidence type="ECO:0000313" key="2">
    <source>
        <dbReference type="EMBL" id="EJW90024.1"/>
    </source>
</evidence>
<protein>
    <submittedName>
        <fullName evidence="2">Uncharacterized protein</fullName>
    </submittedName>
</protein>